<feature type="region of interest" description="Disordered" evidence="12">
    <location>
        <begin position="177"/>
        <end position="228"/>
    </location>
</feature>
<evidence type="ECO:0000256" key="11">
    <source>
        <dbReference type="RuleBase" id="RU003357"/>
    </source>
</evidence>
<dbReference type="SUPFAM" id="SSF56935">
    <property type="entry name" value="Porins"/>
    <property type="match status" value="1"/>
</dbReference>
<dbReference type="Pfam" id="PF07715">
    <property type="entry name" value="Plug"/>
    <property type="match status" value="1"/>
</dbReference>
<dbReference type="EMBL" id="JALJYF010000002">
    <property type="protein sequence ID" value="MCP1727581.1"/>
    <property type="molecule type" value="Genomic_DNA"/>
</dbReference>
<evidence type="ECO:0000256" key="10">
    <source>
        <dbReference type="PROSITE-ProRule" id="PRU01360"/>
    </source>
</evidence>
<evidence type="ECO:0000256" key="6">
    <source>
        <dbReference type="ARBA" id="ARBA00023065"/>
    </source>
</evidence>
<name>A0ABT1G8D7_9GAMM</name>
<dbReference type="InterPro" id="IPR039426">
    <property type="entry name" value="TonB-dep_rcpt-like"/>
</dbReference>
<evidence type="ECO:0000256" key="5">
    <source>
        <dbReference type="ARBA" id="ARBA00022729"/>
    </source>
</evidence>
<keyword evidence="5 13" id="KW-0732">Signal</keyword>
<accession>A0ABT1G8D7</accession>
<feature type="domain" description="TonB-dependent receptor-like beta-barrel" evidence="14">
    <location>
        <begin position="197"/>
        <end position="641"/>
    </location>
</feature>
<dbReference type="RefSeq" id="WP_253447995.1">
    <property type="nucleotide sequence ID" value="NZ_JALJYF010000002.1"/>
</dbReference>
<dbReference type="Pfam" id="PF00593">
    <property type="entry name" value="TonB_dep_Rec_b-barrel"/>
    <property type="match status" value="1"/>
</dbReference>
<feature type="domain" description="TonB-dependent receptor plug" evidence="15">
    <location>
        <begin position="57"/>
        <end position="161"/>
    </location>
</feature>
<keyword evidence="16" id="KW-0675">Receptor</keyword>
<keyword evidence="7 11" id="KW-0798">TonB box</keyword>
<comment type="similarity">
    <text evidence="10 11">Belongs to the TonB-dependent receptor family.</text>
</comment>
<protein>
    <submittedName>
        <fullName evidence="16">Outer membrane receptor for ferrienterochelin and colicins</fullName>
    </submittedName>
</protein>
<evidence type="ECO:0000259" key="14">
    <source>
        <dbReference type="Pfam" id="PF00593"/>
    </source>
</evidence>
<dbReference type="InterPro" id="IPR012910">
    <property type="entry name" value="Plug_dom"/>
</dbReference>
<proteinExistence type="inferred from homology"/>
<evidence type="ECO:0000313" key="17">
    <source>
        <dbReference type="Proteomes" id="UP001523550"/>
    </source>
</evidence>
<evidence type="ECO:0000256" key="9">
    <source>
        <dbReference type="ARBA" id="ARBA00023237"/>
    </source>
</evidence>
<dbReference type="InterPro" id="IPR000531">
    <property type="entry name" value="Beta-barrel_TonB"/>
</dbReference>
<evidence type="ECO:0000256" key="3">
    <source>
        <dbReference type="ARBA" id="ARBA00022452"/>
    </source>
</evidence>
<evidence type="ECO:0000256" key="1">
    <source>
        <dbReference type="ARBA" id="ARBA00004571"/>
    </source>
</evidence>
<keyword evidence="4 10" id="KW-0812">Transmembrane</keyword>
<evidence type="ECO:0000259" key="15">
    <source>
        <dbReference type="Pfam" id="PF07715"/>
    </source>
</evidence>
<dbReference type="InterPro" id="IPR036942">
    <property type="entry name" value="Beta-barrel_TonB_sf"/>
</dbReference>
<comment type="caution">
    <text evidence="16">The sequence shown here is derived from an EMBL/GenBank/DDBJ whole genome shotgun (WGS) entry which is preliminary data.</text>
</comment>
<keyword evidence="9 10" id="KW-0998">Cell outer membrane</keyword>
<keyword evidence="6" id="KW-0406">Ion transport</keyword>
<dbReference type="Gene3D" id="2.40.170.20">
    <property type="entry name" value="TonB-dependent receptor, beta-barrel domain"/>
    <property type="match status" value="1"/>
</dbReference>
<dbReference type="PANTHER" id="PTHR30069">
    <property type="entry name" value="TONB-DEPENDENT OUTER MEMBRANE RECEPTOR"/>
    <property type="match status" value="1"/>
</dbReference>
<dbReference type="CDD" id="cd01347">
    <property type="entry name" value="ligand_gated_channel"/>
    <property type="match status" value="1"/>
</dbReference>
<comment type="subcellular location">
    <subcellularLocation>
        <location evidence="1 10">Cell outer membrane</location>
        <topology evidence="1 10">Multi-pass membrane protein</topology>
    </subcellularLocation>
</comment>
<feature type="chain" id="PRO_5047410923" evidence="13">
    <location>
        <begin position="30"/>
        <end position="673"/>
    </location>
</feature>
<gene>
    <name evidence="16" type="ORF">J2T60_001581</name>
</gene>
<feature type="signal peptide" evidence="13">
    <location>
        <begin position="1"/>
        <end position="29"/>
    </location>
</feature>
<reference evidence="16 17" key="1">
    <citation type="submission" date="2022-03" db="EMBL/GenBank/DDBJ databases">
        <title>Genomic Encyclopedia of Type Strains, Phase III (KMG-III): the genomes of soil and plant-associated and newly described type strains.</title>
        <authorList>
            <person name="Whitman W."/>
        </authorList>
    </citation>
    <scope>NUCLEOTIDE SEQUENCE [LARGE SCALE GENOMIC DNA]</scope>
    <source>
        <strain evidence="16 17">BSker1</strain>
    </source>
</reference>
<organism evidence="16 17">
    <name type="scientific">Natronospira proteinivora</name>
    <dbReference type="NCBI Taxonomy" id="1807133"/>
    <lineage>
        <taxon>Bacteria</taxon>
        <taxon>Pseudomonadati</taxon>
        <taxon>Pseudomonadota</taxon>
        <taxon>Gammaproteobacteria</taxon>
        <taxon>Natronospirales</taxon>
        <taxon>Natronospiraceae</taxon>
        <taxon>Natronospira</taxon>
    </lineage>
</organism>
<keyword evidence="17" id="KW-1185">Reference proteome</keyword>
<dbReference type="PANTHER" id="PTHR30069:SF53">
    <property type="entry name" value="COLICIN I RECEPTOR-RELATED"/>
    <property type="match status" value="1"/>
</dbReference>
<dbReference type="PROSITE" id="PS52016">
    <property type="entry name" value="TONB_DEPENDENT_REC_3"/>
    <property type="match status" value="1"/>
</dbReference>
<evidence type="ECO:0000256" key="13">
    <source>
        <dbReference type="SAM" id="SignalP"/>
    </source>
</evidence>
<keyword evidence="3 10" id="KW-1134">Transmembrane beta strand</keyword>
<dbReference type="InterPro" id="IPR037066">
    <property type="entry name" value="Plug_dom_sf"/>
</dbReference>
<evidence type="ECO:0000256" key="8">
    <source>
        <dbReference type="ARBA" id="ARBA00023136"/>
    </source>
</evidence>
<dbReference type="Gene3D" id="2.170.130.10">
    <property type="entry name" value="TonB-dependent receptor, plug domain"/>
    <property type="match status" value="1"/>
</dbReference>
<sequence length="673" mass="75479">MAKYPLNPRTLVCVTPLLVGLAMPLSSGAETKDDAALTPFKLDEITVTSTRTPRIMREVPIRTDIVDRETLDRQMSRDLADALRLLPGVRLTEIHGKQGEAVSIQGLDGDRVLVLVDGFPAAASTGSTVDVTQIAVADIERIEVIRGAQSALYGSEAMGGVINVITRHPTHNRARLEARAGSRGSVGEDDAPHSGQLQGNVTLGGQRLSGELTGDWRRDDGFSMDPSSYAQDRHQLEHRNLSGRFDWDLNTGTTLTARPAHFHEDKRQRLAVNLPGGREGQRIRYETVDQPSLQTGIQNRGIEGGWGLRSHWSDFENQVDERRPDGTLISRRESRIESGRVEGQWNRWVGDQQEWTVGGLVRQQRLSQQIDGTDEIPPGTRHDNQELFAQSSLFLSENLELLPGVRLQNDSDFGGFTSPSFNVLWARPGDRGLLNLRTGVGRGYRVPNLKERYFAFDQSDRGYMVMGNPELSPERSTSVQLGLEWLPDAPRAPQLDINLYHNRIRNLIATEFNPARSAEEGLQVFDYQNVGQASTRGVESSLRWSPWERWQLAFGYTWLDAEDGETGNRLVQRPRHHATSEVSYHHGAFQTSLSARYQSRVFIDSANEDSSPAWTRLRLRAQWTTEALATPLTLLMGVDNLLDDTRDFQDPSDIRPDGGRHIFLGLRLDWRDF</sequence>
<keyword evidence="2 10" id="KW-0813">Transport</keyword>
<evidence type="ECO:0000256" key="4">
    <source>
        <dbReference type="ARBA" id="ARBA00022692"/>
    </source>
</evidence>
<keyword evidence="8 10" id="KW-0472">Membrane</keyword>
<evidence type="ECO:0000256" key="12">
    <source>
        <dbReference type="SAM" id="MobiDB-lite"/>
    </source>
</evidence>
<evidence type="ECO:0000256" key="2">
    <source>
        <dbReference type="ARBA" id="ARBA00022448"/>
    </source>
</evidence>
<evidence type="ECO:0000313" key="16">
    <source>
        <dbReference type="EMBL" id="MCP1727581.1"/>
    </source>
</evidence>
<dbReference type="Proteomes" id="UP001523550">
    <property type="component" value="Unassembled WGS sequence"/>
</dbReference>
<evidence type="ECO:0000256" key="7">
    <source>
        <dbReference type="ARBA" id="ARBA00023077"/>
    </source>
</evidence>